<organism evidence="2 3">
    <name type="scientific">Lysobacter enzymogenes</name>
    <dbReference type="NCBI Taxonomy" id="69"/>
    <lineage>
        <taxon>Bacteria</taxon>
        <taxon>Pseudomonadati</taxon>
        <taxon>Pseudomonadota</taxon>
        <taxon>Gammaproteobacteria</taxon>
        <taxon>Lysobacterales</taxon>
        <taxon>Lysobacteraceae</taxon>
        <taxon>Lysobacter</taxon>
    </lineage>
</organism>
<evidence type="ECO:0000313" key="3">
    <source>
        <dbReference type="Proteomes" id="UP000061569"/>
    </source>
</evidence>
<evidence type="ECO:0000313" key="2">
    <source>
        <dbReference type="EMBL" id="ALN57533.1"/>
    </source>
</evidence>
<dbReference type="PATRIC" id="fig|69.6.peg.2146"/>
<dbReference type="Pfam" id="PF09998">
    <property type="entry name" value="DUF2239"/>
    <property type="match status" value="1"/>
</dbReference>
<feature type="region of interest" description="Disordered" evidence="1">
    <location>
        <begin position="69"/>
        <end position="103"/>
    </location>
</feature>
<dbReference type="AlphaFoldDB" id="A0A0S2DGK7"/>
<dbReference type="OrthoDB" id="282960at2"/>
<dbReference type="Proteomes" id="UP000061569">
    <property type="component" value="Chromosome"/>
</dbReference>
<name>A0A0S2DGK7_LYSEN</name>
<evidence type="ECO:0008006" key="4">
    <source>
        <dbReference type="Google" id="ProtNLM"/>
    </source>
</evidence>
<gene>
    <name evidence="2" type="ORF">GLE_2184</name>
</gene>
<reference evidence="2 3" key="1">
    <citation type="submission" date="2015-11" db="EMBL/GenBank/DDBJ databases">
        <title>Genome sequences of Lysobacter enzymogenes strain C3 and Lysobacter antibioticus ATCC 29479.</title>
        <authorList>
            <person name="Kobayashi D.Y."/>
        </authorList>
    </citation>
    <scope>NUCLEOTIDE SEQUENCE [LARGE SCALE GENOMIC DNA]</scope>
    <source>
        <strain evidence="2 3">C3</strain>
    </source>
</reference>
<evidence type="ECO:0000256" key="1">
    <source>
        <dbReference type="SAM" id="MobiDB-lite"/>
    </source>
</evidence>
<protein>
    <recommendedName>
        <fullName evidence="4">DUF2239 family protein</fullName>
    </recommendedName>
</protein>
<sequence>MTTSTAPGYTAFAGQRLLARGRLADVAVAVHAAAARASAAELLVFDDRTGQQIDLHLGGDAQAVAERYRERPDAADAAPDDDAPQPGPAQREPAQRGRGRPRLGVTAREVTLLPRHWDWLAAQPGGASVTLRKLIDQARKQGEAGMRQRLAREAAYRCLNALAGNAPGAEDATRALFAGDAAGFARRLDAWPADVRAYLLALSADAFAASEAATT</sequence>
<accession>A0A0S2DGK7</accession>
<dbReference type="EMBL" id="CP013140">
    <property type="protein sequence ID" value="ALN57533.1"/>
    <property type="molecule type" value="Genomic_DNA"/>
</dbReference>
<dbReference type="InterPro" id="IPR018715">
    <property type="entry name" value="DUF2239"/>
</dbReference>
<dbReference type="STRING" id="69.GLE_2184"/>
<dbReference type="KEGG" id="lez:GLE_2184"/>
<proteinExistence type="predicted"/>